<dbReference type="InterPro" id="IPR013602">
    <property type="entry name" value="Dynein_heavy_linker"/>
</dbReference>
<dbReference type="Proteomes" id="UP001162483">
    <property type="component" value="Unassembled WGS sequence"/>
</dbReference>
<accession>A0ABN9DQ66</accession>
<proteinExistence type="predicted"/>
<organism evidence="2 3">
    <name type="scientific">Staurois parvus</name>
    <dbReference type="NCBI Taxonomy" id="386267"/>
    <lineage>
        <taxon>Eukaryota</taxon>
        <taxon>Metazoa</taxon>
        <taxon>Chordata</taxon>
        <taxon>Craniata</taxon>
        <taxon>Vertebrata</taxon>
        <taxon>Euteleostomi</taxon>
        <taxon>Amphibia</taxon>
        <taxon>Batrachia</taxon>
        <taxon>Anura</taxon>
        <taxon>Neobatrachia</taxon>
        <taxon>Ranoidea</taxon>
        <taxon>Ranidae</taxon>
        <taxon>Staurois</taxon>
    </lineage>
</organism>
<reference evidence="2" key="1">
    <citation type="submission" date="2023-05" db="EMBL/GenBank/DDBJ databases">
        <authorList>
            <person name="Stuckert A."/>
        </authorList>
    </citation>
    <scope>NUCLEOTIDE SEQUENCE</scope>
</reference>
<dbReference type="Pfam" id="PF08393">
    <property type="entry name" value="DHC_N2"/>
    <property type="match status" value="1"/>
</dbReference>
<name>A0ABN9DQ66_9NEOB</name>
<dbReference type="InterPro" id="IPR026983">
    <property type="entry name" value="DHC"/>
</dbReference>
<feature type="domain" description="Dynein heavy chain linker" evidence="1">
    <location>
        <begin position="232"/>
        <end position="514"/>
    </location>
</feature>
<comment type="caution">
    <text evidence="2">The sequence shown here is derived from an EMBL/GenBank/DDBJ whole genome shotgun (WGS) entry which is preliminary data.</text>
</comment>
<dbReference type="PANTHER" id="PTHR45703">
    <property type="entry name" value="DYNEIN HEAVY CHAIN"/>
    <property type="match status" value="1"/>
</dbReference>
<dbReference type="EMBL" id="CATNWA010014619">
    <property type="protein sequence ID" value="CAI9574020.1"/>
    <property type="molecule type" value="Genomic_DNA"/>
</dbReference>
<protein>
    <recommendedName>
        <fullName evidence="1">Dynein heavy chain linker domain-containing protein</fullName>
    </recommendedName>
</protein>
<sequence>MKELASDVALLPVFVPMKMMLMDCSEFKQQMIDRTHQLTNIIINKVTSTSMKFNRKICWQYDGIVTKISAMAASTSALVELQNYIDSLRSKELPEIQEKLAVAAENLLFLMDYASLSKEDIILNGNTFSWPQRIIPIINSSETRLQREHDGALARLAQWQKDFTKRLADVLIEVKDFQKKDRMTEATTNVQKLSSISRRIQDFMEERSLINKEEMLLEVEQISTFDHIAEICRIKEPYEELWTTAAHFSTCYEKWMNGPLLQVNAEKVEEEVQNLWKTSYKLTKAFYHPDLHGPLKVATTIKTKLEKFKINMPLVTALCTPGIKPRHWNLMSKKVGFNITPHESTTLFEVLQFGLEKYLDDLNQISSQASKEYALEKALNNMKIDWEDICFNFSPYKDGNSYVLAAVDEIQVLLEDHIVKTTTMKGSPFIEPFEKEILAWEAKLRHFQDTLDSWLRVQMAWLYLEPVFGSEDIRNQIPVEGEKFETVDFSWRLIMRESVEVANAMRVISQPQMLG</sequence>
<keyword evidence="3" id="KW-1185">Reference proteome</keyword>
<evidence type="ECO:0000313" key="3">
    <source>
        <dbReference type="Proteomes" id="UP001162483"/>
    </source>
</evidence>
<gene>
    <name evidence="2" type="ORF">SPARVUS_LOCUS7862487</name>
</gene>
<evidence type="ECO:0000259" key="1">
    <source>
        <dbReference type="Pfam" id="PF08393"/>
    </source>
</evidence>
<dbReference type="PANTHER" id="PTHR45703:SF1">
    <property type="entry name" value="DYNEINS HEAVY CHAIN"/>
    <property type="match status" value="1"/>
</dbReference>
<dbReference type="Gene3D" id="1.10.287.2620">
    <property type="match status" value="1"/>
</dbReference>
<evidence type="ECO:0000313" key="2">
    <source>
        <dbReference type="EMBL" id="CAI9574020.1"/>
    </source>
</evidence>
<dbReference type="InterPro" id="IPR042222">
    <property type="entry name" value="Dynein_2_N"/>
</dbReference>
<dbReference type="Gene3D" id="1.20.140.100">
    <property type="entry name" value="Dynein heavy chain, N-terminal domain 2"/>
    <property type="match status" value="1"/>
</dbReference>